<sequence>MFKRFRSMPATAMAAALGCALMMSAAPAGAKEKKEKDKKEESGKGGGISVSKGFIPAAKKMEEASKAKDAAALQAALAEGQASATTPDDKYLAGFYQLQLGILNKDQAVQSQGLDAMLDTGVTPAENAATYNFFSGNFAYGAKDYAKAVKRLEAAKAAGSTEAQLPLLLMDSYLQQGQIDQGLAIAKAGIEASRAAGQRPSDELYVRPIQALQKANRNPEALDLMTLRMRDYNQPQVWRQTLFILLQQTGENKEIALDTLRLMRATKSMLQRPEYSEYAALATEAALPGEVVALVAEGKASKVIPTPDANFDGIAKTQGERAGDEESTLTAYAAKPSTQSNPKVAGATGDALVSYRRYADAVPLYKAAIAAGGDKELWTYRMGVAQALAGDAAGAKASFAQVTGPRKRLADLWVIKIDGGAAPAPAAAPATGS</sequence>
<dbReference type="PROSITE" id="PS51257">
    <property type="entry name" value="PROKAR_LIPOPROTEIN"/>
    <property type="match status" value="1"/>
</dbReference>
<accession>A0A0N9UXL0</accession>
<keyword evidence="2" id="KW-0732">Signal</keyword>
<feature type="chain" id="PRO_5006039129" description="Tetratricopeptide repeat protein" evidence="2">
    <location>
        <begin position="31"/>
        <end position="433"/>
    </location>
</feature>
<dbReference type="SUPFAM" id="SSF48452">
    <property type="entry name" value="TPR-like"/>
    <property type="match status" value="1"/>
</dbReference>
<feature type="signal peptide" evidence="2">
    <location>
        <begin position="1"/>
        <end position="30"/>
    </location>
</feature>
<feature type="compositionally biased region" description="Basic and acidic residues" evidence="1">
    <location>
        <begin position="30"/>
        <end position="43"/>
    </location>
</feature>
<organism evidence="3 4">
    <name type="scientific">Sphingopyxis macrogoltabida</name>
    <name type="common">Sphingomonas macrogoltabidus</name>
    <dbReference type="NCBI Taxonomy" id="33050"/>
    <lineage>
        <taxon>Bacteria</taxon>
        <taxon>Pseudomonadati</taxon>
        <taxon>Pseudomonadota</taxon>
        <taxon>Alphaproteobacteria</taxon>
        <taxon>Sphingomonadales</taxon>
        <taxon>Sphingomonadaceae</taxon>
        <taxon>Sphingopyxis</taxon>
    </lineage>
</organism>
<evidence type="ECO:0000313" key="3">
    <source>
        <dbReference type="EMBL" id="ALH80536.1"/>
    </source>
</evidence>
<feature type="region of interest" description="Disordered" evidence="1">
    <location>
        <begin position="29"/>
        <end position="48"/>
    </location>
</feature>
<dbReference type="AlphaFoldDB" id="A0A0N9UXL0"/>
<evidence type="ECO:0000256" key="2">
    <source>
        <dbReference type="SAM" id="SignalP"/>
    </source>
</evidence>
<dbReference type="KEGG" id="smag:AN936_09195"/>
<dbReference type="Proteomes" id="UP000058074">
    <property type="component" value="Chromosome"/>
</dbReference>
<protein>
    <recommendedName>
        <fullName evidence="5">Tetratricopeptide repeat protein</fullName>
    </recommendedName>
</protein>
<gene>
    <name evidence="3" type="ORF">AN936_09195</name>
</gene>
<dbReference type="OrthoDB" id="7325958at2"/>
<dbReference type="InterPro" id="IPR011990">
    <property type="entry name" value="TPR-like_helical_dom_sf"/>
</dbReference>
<evidence type="ECO:0000256" key="1">
    <source>
        <dbReference type="SAM" id="MobiDB-lite"/>
    </source>
</evidence>
<dbReference type="EMBL" id="CP012700">
    <property type="protein sequence ID" value="ALH80536.1"/>
    <property type="molecule type" value="Genomic_DNA"/>
</dbReference>
<evidence type="ECO:0008006" key="5">
    <source>
        <dbReference type="Google" id="ProtNLM"/>
    </source>
</evidence>
<dbReference type="RefSeq" id="WP_054587880.1">
    <property type="nucleotide sequence ID" value="NZ_CP012700.1"/>
</dbReference>
<name>A0A0N9UXL0_SPHMC</name>
<dbReference type="PATRIC" id="fig|33050.5.peg.1906"/>
<evidence type="ECO:0000313" key="4">
    <source>
        <dbReference type="Proteomes" id="UP000058074"/>
    </source>
</evidence>
<proteinExistence type="predicted"/>
<reference evidence="3 4" key="1">
    <citation type="journal article" date="2015" name="Genome Announc.">
        <title>Complete Genome Sequence of Polypropylene Glycol- and Polyethylene Glycol-Degrading Sphingopyxis macrogoltabida Strain EY-1.</title>
        <authorList>
            <person name="Ohtsubo Y."/>
            <person name="Nagata Y."/>
            <person name="Numata M."/>
            <person name="Tsuchikane K."/>
            <person name="Hosoyama A."/>
            <person name="Yamazoe A."/>
            <person name="Tsuda M."/>
            <person name="Fujita N."/>
            <person name="Kawai F."/>
        </authorList>
    </citation>
    <scope>NUCLEOTIDE SEQUENCE [LARGE SCALE GENOMIC DNA]</scope>
    <source>
        <strain evidence="3 4">EY-1</strain>
    </source>
</reference>